<dbReference type="EMBL" id="JAHRIP010023559">
    <property type="protein sequence ID" value="MEQ2289531.1"/>
    <property type="molecule type" value="Genomic_DNA"/>
</dbReference>
<proteinExistence type="predicted"/>
<evidence type="ECO:0000313" key="1">
    <source>
        <dbReference type="EMBL" id="MEQ2289531.1"/>
    </source>
</evidence>
<evidence type="ECO:0000313" key="2">
    <source>
        <dbReference type="Proteomes" id="UP001469553"/>
    </source>
</evidence>
<accession>A0ABV0Y7N3</accession>
<sequence length="111" mass="13330">MPDFALSIVLLFWIFDFWRKVSYFRGLRSKIRVYFVWTKTSWQLPVLPPSGPRHECNLFTLQRKYLHSQAFQRNFCAEHSDSESLIPPWRLDYSNILASFQFQSISHLPFV</sequence>
<protein>
    <recommendedName>
        <fullName evidence="3">Secreted protein</fullName>
    </recommendedName>
</protein>
<dbReference type="Proteomes" id="UP001469553">
    <property type="component" value="Unassembled WGS sequence"/>
</dbReference>
<gene>
    <name evidence="1" type="ORF">AMECASPLE_034072</name>
</gene>
<comment type="caution">
    <text evidence="1">The sequence shown here is derived from an EMBL/GenBank/DDBJ whole genome shotgun (WGS) entry which is preliminary data.</text>
</comment>
<keyword evidence="2" id="KW-1185">Reference proteome</keyword>
<name>A0ABV0Y7N3_9TELE</name>
<reference evidence="1 2" key="1">
    <citation type="submission" date="2021-06" db="EMBL/GenBank/DDBJ databases">
        <authorList>
            <person name="Palmer J.M."/>
        </authorList>
    </citation>
    <scope>NUCLEOTIDE SEQUENCE [LARGE SCALE GENOMIC DNA]</scope>
    <source>
        <strain evidence="1 2">AS_MEX2019</strain>
        <tissue evidence="1">Muscle</tissue>
    </source>
</reference>
<evidence type="ECO:0008006" key="3">
    <source>
        <dbReference type="Google" id="ProtNLM"/>
    </source>
</evidence>
<organism evidence="1 2">
    <name type="scientific">Ameca splendens</name>
    <dbReference type="NCBI Taxonomy" id="208324"/>
    <lineage>
        <taxon>Eukaryota</taxon>
        <taxon>Metazoa</taxon>
        <taxon>Chordata</taxon>
        <taxon>Craniata</taxon>
        <taxon>Vertebrata</taxon>
        <taxon>Euteleostomi</taxon>
        <taxon>Actinopterygii</taxon>
        <taxon>Neopterygii</taxon>
        <taxon>Teleostei</taxon>
        <taxon>Neoteleostei</taxon>
        <taxon>Acanthomorphata</taxon>
        <taxon>Ovalentaria</taxon>
        <taxon>Atherinomorphae</taxon>
        <taxon>Cyprinodontiformes</taxon>
        <taxon>Goodeidae</taxon>
        <taxon>Ameca</taxon>
    </lineage>
</organism>